<name>A0A8S5MD15_9CAUD</name>
<reference evidence="1" key="1">
    <citation type="journal article" date="2021" name="Proc. Natl. Acad. Sci. U.S.A.">
        <title>A Catalog of Tens of Thousands of Viruses from Human Metagenomes Reveals Hidden Associations with Chronic Diseases.</title>
        <authorList>
            <person name="Tisza M.J."/>
            <person name="Buck C.B."/>
        </authorList>
    </citation>
    <scope>NUCLEOTIDE SEQUENCE</scope>
    <source>
        <strain evidence="1">Ct7Kl21</strain>
    </source>
</reference>
<sequence>MAKFKECEKCGAALDPGETCDCMEQEQAGKGVAYEANKAAIQEALAAEVTITLEKKAGSEKFRRKIEASSAAAALNALAVLIREYAVLVKLNPVEVLAVLATVMTVPAPVDEKKEE</sequence>
<proteinExistence type="predicted"/>
<accession>A0A8S5MD15</accession>
<dbReference type="EMBL" id="BK014880">
    <property type="protein sequence ID" value="DAD80138.1"/>
    <property type="molecule type" value="Genomic_DNA"/>
</dbReference>
<protein>
    <submittedName>
        <fullName evidence="1">Uncharacterized protein</fullName>
    </submittedName>
</protein>
<evidence type="ECO:0000313" key="1">
    <source>
        <dbReference type="EMBL" id="DAD80138.1"/>
    </source>
</evidence>
<organism evidence="1">
    <name type="scientific">Podoviridae sp. ct7Kl21</name>
    <dbReference type="NCBI Taxonomy" id="2826541"/>
    <lineage>
        <taxon>Viruses</taxon>
        <taxon>Duplodnaviria</taxon>
        <taxon>Heunggongvirae</taxon>
        <taxon>Uroviricota</taxon>
        <taxon>Caudoviricetes</taxon>
    </lineage>
</organism>